<protein>
    <submittedName>
        <fullName evidence="1">Uncharacterized protein</fullName>
    </submittedName>
</protein>
<evidence type="ECO:0000313" key="1">
    <source>
        <dbReference type="EMBL" id="AEA65800.1"/>
    </source>
</evidence>
<keyword evidence="2" id="KW-1185">Reference proteome</keyword>
<evidence type="ECO:0000313" key="2">
    <source>
        <dbReference type="Proteomes" id="UP000008316"/>
    </source>
</evidence>
<dbReference type="AlphaFoldDB" id="F2LSK4"/>
<name>F2LSK4_BURGS</name>
<dbReference type="Gene3D" id="1.10.10.2830">
    <property type="match status" value="1"/>
</dbReference>
<sequence>MTLDFSVATVPDKGAAISAHGRLRVGGASILHLGRFYMAMLERALWPTQAAMASDLQVSASNVSRSIAAARLPRELVDAAGGEARMTFAVADTFDFLASRLGAAVAAERAQELPSGLSVKEIEHALLTGVPPRPNQIRVSISANRKHLIVESDELSSVLKKTPDIVHVINAILGTR</sequence>
<geneLocation type="plasmid" evidence="1 2">
    <name>bgla_4p</name>
</geneLocation>
<dbReference type="EMBL" id="CP002604">
    <property type="protein sequence ID" value="AEA65800.1"/>
    <property type="molecule type" value="Genomic_DNA"/>
</dbReference>
<reference evidence="1 2" key="1">
    <citation type="journal article" date="2011" name="J. Bacteriol.">
        <title>Complete genome sequence of Burkholderia gladioli BSR3.</title>
        <authorList>
            <person name="Seo Y.S."/>
            <person name="Lim J."/>
            <person name="Choi B.S."/>
            <person name="Kim H."/>
            <person name="Goo E."/>
            <person name="Lee B."/>
            <person name="Lim J.S."/>
            <person name="Choi I.Y."/>
            <person name="Moon J.S."/>
            <person name="Kim J."/>
            <person name="Hwang I."/>
        </authorList>
    </citation>
    <scope>NUCLEOTIDE SEQUENCE [LARGE SCALE GENOMIC DNA]</scope>
    <source>
        <strain evidence="2">BSR3</strain>
    </source>
</reference>
<dbReference type="Proteomes" id="UP000008316">
    <property type="component" value="Plasmid bgla_4p"/>
</dbReference>
<proteinExistence type="predicted"/>
<dbReference type="KEGG" id="bgd:bgla_4p0040"/>
<gene>
    <name evidence="1" type="ordered locus">bgla_4p0040</name>
</gene>
<keyword evidence="1" id="KW-0614">Plasmid</keyword>
<organism evidence="1 2">
    <name type="scientific">Burkholderia gladioli (strain BSR3)</name>
    <dbReference type="NCBI Taxonomy" id="999541"/>
    <lineage>
        <taxon>Bacteria</taxon>
        <taxon>Pseudomonadati</taxon>
        <taxon>Pseudomonadota</taxon>
        <taxon>Betaproteobacteria</taxon>
        <taxon>Burkholderiales</taxon>
        <taxon>Burkholderiaceae</taxon>
        <taxon>Burkholderia</taxon>
    </lineage>
</organism>
<accession>F2LSK4</accession>
<dbReference type="HOGENOM" id="CLU_1419090_0_0_4"/>